<evidence type="ECO:0000313" key="8">
    <source>
        <dbReference type="Proteomes" id="UP000366872"/>
    </source>
</evidence>
<dbReference type="AlphaFoldDB" id="A0A6C2U3H2"/>
<dbReference type="InterPro" id="IPR010998">
    <property type="entry name" value="Integrase_recombinase_N"/>
</dbReference>
<evidence type="ECO:0000256" key="4">
    <source>
        <dbReference type="ARBA" id="ARBA00023172"/>
    </source>
</evidence>
<dbReference type="RefSeq" id="WP_136079925.1">
    <property type="nucleotide sequence ID" value="NZ_CAAHFG010000001.1"/>
</dbReference>
<accession>A0A6C2U3H2</accession>
<dbReference type="EMBL" id="CAAHFG010000001">
    <property type="protein sequence ID" value="VGO14443.1"/>
    <property type="molecule type" value="Genomic_DNA"/>
</dbReference>
<dbReference type="InterPro" id="IPR013762">
    <property type="entry name" value="Integrase-like_cat_sf"/>
</dbReference>
<dbReference type="GO" id="GO:0006310">
    <property type="term" value="P:DNA recombination"/>
    <property type="evidence" value="ECO:0007669"/>
    <property type="project" value="UniProtKB-KW"/>
</dbReference>
<dbReference type="InterPro" id="IPR050090">
    <property type="entry name" value="Tyrosine_recombinase_XerCD"/>
</dbReference>
<keyword evidence="2" id="KW-0229">DNA integration</keyword>
<evidence type="ECO:0000256" key="3">
    <source>
        <dbReference type="ARBA" id="ARBA00023125"/>
    </source>
</evidence>
<dbReference type="Gene3D" id="1.10.150.130">
    <property type="match status" value="1"/>
</dbReference>
<name>A0A6C2U3H2_PONDE</name>
<dbReference type="PANTHER" id="PTHR30349">
    <property type="entry name" value="PHAGE INTEGRASE-RELATED"/>
    <property type="match status" value="1"/>
</dbReference>
<dbReference type="GO" id="GO:0015074">
    <property type="term" value="P:DNA integration"/>
    <property type="evidence" value="ECO:0007669"/>
    <property type="project" value="UniProtKB-KW"/>
</dbReference>
<protein>
    <recommendedName>
        <fullName evidence="6">Core-binding (CB) domain-containing protein</fullName>
    </recommendedName>
</protein>
<keyword evidence="8" id="KW-1185">Reference proteome</keyword>
<dbReference type="InterPro" id="IPR044068">
    <property type="entry name" value="CB"/>
</dbReference>
<dbReference type="PANTHER" id="PTHR30349:SF41">
    <property type="entry name" value="INTEGRASE_RECOMBINASE PROTEIN MJ0367-RELATED"/>
    <property type="match status" value="1"/>
</dbReference>
<organism evidence="7 8">
    <name type="scientific">Pontiella desulfatans</name>
    <dbReference type="NCBI Taxonomy" id="2750659"/>
    <lineage>
        <taxon>Bacteria</taxon>
        <taxon>Pseudomonadati</taxon>
        <taxon>Kiritimatiellota</taxon>
        <taxon>Kiritimatiellia</taxon>
        <taxon>Kiritimatiellales</taxon>
        <taxon>Pontiellaceae</taxon>
        <taxon>Pontiella</taxon>
    </lineage>
</organism>
<proteinExistence type="inferred from homology"/>
<dbReference type="Proteomes" id="UP000366872">
    <property type="component" value="Unassembled WGS sequence"/>
</dbReference>
<comment type="similarity">
    <text evidence="1">Belongs to the 'phage' integrase family.</text>
</comment>
<dbReference type="SUPFAM" id="SSF56349">
    <property type="entry name" value="DNA breaking-rejoining enzymes"/>
    <property type="match status" value="1"/>
</dbReference>
<dbReference type="PROSITE" id="PS51900">
    <property type="entry name" value="CB"/>
    <property type="match status" value="1"/>
</dbReference>
<evidence type="ECO:0000259" key="6">
    <source>
        <dbReference type="PROSITE" id="PS51900"/>
    </source>
</evidence>
<feature type="domain" description="Core-binding (CB)" evidence="6">
    <location>
        <begin position="97"/>
        <end position="202"/>
    </location>
</feature>
<sequence>MKVRLSHIHQRGNTFYFRLIIPEDLRIHFGGKREISKSLRTIDPFAAFAQACELRDRYKRQFHAFRHGSTIPAEQCIPSDFLMPLNIAQLKPRNEAPLLSVVLHELLQSKPCKKTSISARKAAVRLLIEWHGDLPVDHYTRKMLLEFRDKGLLRLPPNFYKINRYVGRPIRSIAEECEAEAMKPATVNHKLGHINTVFNYAVKYGYLDINPVVDLTLSLEKAPSKERDSYSVDQLQRMVNQLAVQTASGGDLRHQRFWVTLCCLYTGARLNEIAQLSVSDLCVVDDIPCFNITTEGEVAKSLKNARSRRLIPVHPALIELGLLRYHEQRRADVSDPAIRPQ</sequence>
<evidence type="ECO:0000256" key="2">
    <source>
        <dbReference type="ARBA" id="ARBA00022908"/>
    </source>
</evidence>
<keyword evidence="3 5" id="KW-0238">DNA-binding</keyword>
<evidence type="ECO:0000256" key="1">
    <source>
        <dbReference type="ARBA" id="ARBA00008857"/>
    </source>
</evidence>
<evidence type="ECO:0000313" key="7">
    <source>
        <dbReference type="EMBL" id="VGO14443.1"/>
    </source>
</evidence>
<dbReference type="InterPro" id="IPR011010">
    <property type="entry name" value="DNA_brk_join_enz"/>
</dbReference>
<dbReference type="InterPro" id="IPR046668">
    <property type="entry name" value="DUF6538"/>
</dbReference>
<gene>
    <name evidence="7" type="ORF">PDESU_03004</name>
</gene>
<reference evidence="7 8" key="1">
    <citation type="submission" date="2019-04" db="EMBL/GenBank/DDBJ databases">
        <authorList>
            <person name="Van Vliet M D."/>
        </authorList>
    </citation>
    <scope>NUCLEOTIDE SEQUENCE [LARGE SCALE GENOMIC DNA]</scope>
    <source>
        <strain evidence="7 8">F1</strain>
    </source>
</reference>
<dbReference type="Gene3D" id="1.10.443.10">
    <property type="entry name" value="Intergrase catalytic core"/>
    <property type="match status" value="1"/>
</dbReference>
<dbReference type="Pfam" id="PF20172">
    <property type="entry name" value="DUF6538"/>
    <property type="match status" value="1"/>
</dbReference>
<evidence type="ECO:0000256" key="5">
    <source>
        <dbReference type="PROSITE-ProRule" id="PRU01248"/>
    </source>
</evidence>
<keyword evidence="4" id="KW-0233">DNA recombination</keyword>
<dbReference type="GO" id="GO:0003677">
    <property type="term" value="F:DNA binding"/>
    <property type="evidence" value="ECO:0007669"/>
    <property type="project" value="UniProtKB-UniRule"/>
</dbReference>